<evidence type="ECO:0000313" key="3">
    <source>
        <dbReference type="Proteomes" id="UP000606870"/>
    </source>
</evidence>
<dbReference type="InterPro" id="IPR050483">
    <property type="entry name" value="CoA-transferase_III_domain"/>
</dbReference>
<comment type="caution">
    <text evidence="2">The sequence shown here is derived from an EMBL/GenBank/DDBJ whole genome shotgun (WGS) entry which is preliminary data.</text>
</comment>
<proteinExistence type="predicted"/>
<dbReference type="Gene3D" id="3.30.1540.10">
    <property type="entry name" value="formyl-coa transferase, domain 3"/>
    <property type="match status" value="1"/>
</dbReference>
<keyword evidence="3" id="KW-1185">Reference proteome</keyword>
<sequence>MGASAKQTAKQTIEQLAVKPLTGVRILDLTHAYSGPFCTMHLADHGATVIKLEIPGKGDQSRNWGPFKNGASGYYAYVNRNKYGLTLNLKEEKGKEIFKKLIREVDVVCENFRVGTMEKMGLGYDVLKEINPQLIYASISGFGLEGPEATQPSYDVVSQAMGGLMSMTGEKGHIFKVGPAIADNYSGTYLSLAIVMALYQKERTGLGRRVDVSMLDTIFSILETGAISYTLNGKIAEPAGNRDPEIAPFDVLKAKDGSFAIACGTQKFWKSLCQVMNRPELAENPHFIDNQARCDHYLDELKPLLEEWSSQHTLAELETWMTGAGIPFGRICNTKEACESEIIKRRHMLWQIDDPAFGETISVPGTPMKIHGCADQAERPAPQLGQHTDAILHDLLHLDMDAIKNLHETNVI</sequence>
<dbReference type="Proteomes" id="UP000606870">
    <property type="component" value="Unassembled WGS sequence"/>
</dbReference>
<dbReference type="GO" id="GO:0016740">
    <property type="term" value="F:transferase activity"/>
    <property type="evidence" value="ECO:0007669"/>
    <property type="project" value="UniProtKB-KW"/>
</dbReference>
<dbReference type="RefSeq" id="WP_186503370.1">
    <property type="nucleotide sequence ID" value="NZ_JACOGK010000020.1"/>
</dbReference>
<reference evidence="2 3" key="1">
    <citation type="submission" date="2020-08" db="EMBL/GenBank/DDBJ databases">
        <authorList>
            <person name="Liu C."/>
            <person name="Sun Q."/>
        </authorList>
    </citation>
    <scope>NUCLEOTIDE SEQUENCE [LARGE SCALE GENOMIC DNA]</scope>
    <source>
        <strain evidence="2 3">NSJ-59</strain>
    </source>
</reference>
<dbReference type="InterPro" id="IPR023606">
    <property type="entry name" value="CoA-Trfase_III_dom_1_sf"/>
</dbReference>
<dbReference type="PANTHER" id="PTHR48207:SF3">
    <property type="entry name" value="SUCCINATE--HYDROXYMETHYLGLUTARATE COA-TRANSFERASE"/>
    <property type="match status" value="1"/>
</dbReference>
<dbReference type="PANTHER" id="PTHR48207">
    <property type="entry name" value="SUCCINATE--HYDROXYMETHYLGLUTARATE COA-TRANSFERASE"/>
    <property type="match status" value="1"/>
</dbReference>
<gene>
    <name evidence="2" type="ORF">H8J70_07875</name>
</gene>
<name>A0ABR6VIP4_9FIRM</name>
<evidence type="ECO:0000313" key="2">
    <source>
        <dbReference type="EMBL" id="MBC3537167.1"/>
    </source>
</evidence>
<keyword evidence="1 2" id="KW-0808">Transferase</keyword>
<dbReference type="InterPro" id="IPR003673">
    <property type="entry name" value="CoA-Trfase_fam_III"/>
</dbReference>
<dbReference type="EMBL" id="JACOGK010000020">
    <property type="protein sequence ID" value="MBC3537167.1"/>
    <property type="molecule type" value="Genomic_DNA"/>
</dbReference>
<dbReference type="Gene3D" id="3.40.50.10540">
    <property type="entry name" value="Crotonobetainyl-coa:carnitine coa-transferase, domain 1"/>
    <property type="match status" value="1"/>
</dbReference>
<dbReference type="Pfam" id="PF02515">
    <property type="entry name" value="CoA_transf_3"/>
    <property type="match status" value="1"/>
</dbReference>
<organism evidence="2 3">
    <name type="scientific">Megasphaera hominis</name>
    <dbReference type="NCBI Taxonomy" id="159836"/>
    <lineage>
        <taxon>Bacteria</taxon>
        <taxon>Bacillati</taxon>
        <taxon>Bacillota</taxon>
        <taxon>Negativicutes</taxon>
        <taxon>Veillonellales</taxon>
        <taxon>Veillonellaceae</taxon>
        <taxon>Megasphaera</taxon>
    </lineage>
</organism>
<accession>A0ABR6VIP4</accession>
<dbReference type="InterPro" id="IPR044855">
    <property type="entry name" value="CoA-Trfase_III_dom3_sf"/>
</dbReference>
<protein>
    <submittedName>
        <fullName evidence="2">CoA transferase</fullName>
    </submittedName>
</protein>
<dbReference type="SUPFAM" id="SSF89796">
    <property type="entry name" value="CoA-transferase family III (CaiB/BaiF)"/>
    <property type="match status" value="1"/>
</dbReference>
<evidence type="ECO:0000256" key="1">
    <source>
        <dbReference type="ARBA" id="ARBA00022679"/>
    </source>
</evidence>